<evidence type="ECO:0000256" key="1">
    <source>
        <dbReference type="SAM" id="Phobius"/>
    </source>
</evidence>
<dbReference type="Proteomes" id="UP001215280">
    <property type="component" value="Unassembled WGS sequence"/>
</dbReference>
<sequence length="150" mass="16420">MSAPTSIQPGGSQPTILLPDPSTVIGPIFLGNSFNWMLMGLLTAQVYVYWRKFSRDRLRIKALVYLILVLDVAQTAFGTQEAWWFSIKTWGNLSALQGGPWTTVISPIMCGITIFIVLMSKACPDAKSCGHCWVNSRMGQSDIFGNAGSS</sequence>
<name>A0AAD7KJZ7_9AGAR</name>
<proteinExistence type="predicted"/>
<keyword evidence="1" id="KW-0472">Membrane</keyword>
<dbReference type="PANTHER" id="PTHR40465">
    <property type="entry name" value="CHROMOSOME 1, WHOLE GENOME SHOTGUN SEQUENCE"/>
    <property type="match status" value="1"/>
</dbReference>
<evidence type="ECO:0000313" key="3">
    <source>
        <dbReference type="Proteomes" id="UP001215280"/>
    </source>
</evidence>
<dbReference type="AlphaFoldDB" id="A0AAD7KJZ7"/>
<keyword evidence="1" id="KW-1133">Transmembrane helix</keyword>
<feature type="transmembrane region" description="Helical" evidence="1">
    <location>
        <begin position="28"/>
        <end position="50"/>
    </location>
</feature>
<organism evidence="2 3">
    <name type="scientific">Mycena maculata</name>
    <dbReference type="NCBI Taxonomy" id="230809"/>
    <lineage>
        <taxon>Eukaryota</taxon>
        <taxon>Fungi</taxon>
        <taxon>Dikarya</taxon>
        <taxon>Basidiomycota</taxon>
        <taxon>Agaricomycotina</taxon>
        <taxon>Agaricomycetes</taxon>
        <taxon>Agaricomycetidae</taxon>
        <taxon>Agaricales</taxon>
        <taxon>Marasmiineae</taxon>
        <taxon>Mycenaceae</taxon>
        <taxon>Mycena</taxon>
    </lineage>
</organism>
<reference evidence="2" key="1">
    <citation type="submission" date="2023-03" db="EMBL/GenBank/DDBJ databases">
        <title>Massive genome expansion in bonnet fungi (Mycena s.s.) driven by repeated elements and novel gene families across ecological guilds.</title>
        <authorList>
            <consortium name="Lawrence Berkeley National Laboratory"/>
            <person name="Harder C.B."/>
            <person name="Miyauchi S."/>
            <person name="Viragh M."/>
            <person name="Kuo A."/>
            <person name="Thoen E."/>
            <person name="Andreopoulos B."/>
            <person name="Lu D."/>
            <person name="Skrede I."/>
            <person name="Drula E."/>
            <person name="Henrissat B."/>
            <person name="Morin E."/>
            <person name="Kohler A."/>
            <person name="Barry K."/>
            <person name="LaButti K."/>
            <person name="Morin E."/>
            <person name="Salamov A."/>
            <person name="Lipzen A."/>
            <person name="Mereny Z."/>
            <person name="Hegedus B."/>
            <person name="Baldrian P."/>
            <person name="Stursova M."/>
            <person name="Weitz H."/>
            <person name="Taylor A."/>
            <person name="Grigoriev I.V."/>
            <person name="Nagy L.G."/>
            <person name="Martin F."/>
            <person name="Kauserud H."/>
        </authorList>
    </citation>
    <scope>NUCLEOTIDE SEQUENCE</scope>
    <source>
        <strain evidence="2">CBHHK188m</strain>
    </source>
</reference>
<gene>
    <name evidence="2" type="ORF">DFH07DRAFT_934863</name>
</gene>
<dbReference type="EMBL" id="JARJLG010000001">
    <property type="protein sequence ID" value="KAJ7784873.1"/>
    <property type="molecule type" value="Genomic_DNA"/>
</dbReference>
<feature type="transmembrane region" description="Helical" evidence="1">
    <location>
        <begin position="99"/>
        <end position="118"/>
    </location>
</feature>
<protein>
    <submittedName>
        <fullName evidence="2">Uncharacterized protein</fullName>
    </submittedName>
</protein>
<comment type="caution">
    <text evidence="2">The sequence shown here is derived from an EMBL/GenBank/DDBJ whole genome shotgun (WGS) entry which is preliminary data.</text>
</comment>
<keyword evidence="1" id="KW-0812">Transmembrane</keyword>
<feature type="transmembrane region" description="Helical" evidence="1">
    <location>
        <begin position="62"/>
        <end position="79"/>
    </location>
</feature>
<dbReference type="PANTHER" id="PTHR40465:SF1">
    <property type="entry name" value="DUF6534 DOMAIN-CONTAINING PROTEIN"/>
    <property type="match status" value="1"/>
</dbReference>
<keyword evidence="3" id="KW-1185">Reference proteome</keyword>
<accession>A0AAD7KJZ7</accession>
<evidence type="ECO:0000313" key="2">
    <source>
        <dbReference type="EMBL" id="KAJ7784873.1"/>
    </source>
</evidence>